<dbReference type="InterPro" id="IPR004358">
    <property type="entry name" value="Sig_transdc_His_kin-like_C"/>
</dbReference>
<dbReference type="GO" id="GO:0016301">
    <property type="term" value="F:kinase activity"/>
    <property type="evidence" value="ECO:0007669"/>
    <property type="project" value="UniProtKB-KW"/>
</dbReference>
<evidence type="ECO:0000256" key="2">
    <source>
        <dbReference type="ARBA" id="ARBA00004651"/>
    </source>
</evidence>
<evidence type="ECO:0000256" key="6">
    <source>
        <dbReference type="ARBA" id="ARBA00022679"/>
    </source>
</evidence>
<dbReference type="PRINTS" id="PR00344">
    <property type="entry name" value="BCTRLSENSOR"/>
</dbReference>
<evidence type="ECO:0000256" key="13">
    <source>
        <dbReference type="ARBA" id="ARBA00023136"/>
    </source>
</evidence>
<accession>A0ABM8V9J4</accession>
<dbReference type="PANTHER" id="PTHR34220:SF11">
    <property type="entry name" value="SENSOR PROTEIN KINASE HPTS"/>
    <property type="match status" value="1"/>
</dbReference>
<evidence type="ECO:0000256" key="1">
    <source>
        <dbReference type="ARBA" id="ARBA00000085"/>
    </source>
</evidence>
<evidence type="ECO:0000313" key="17">
    <source>
        <dbReference type="EMBL" id="CAG5093576.1"/>
    </source>
</evidence>
<dbReference type="SMART" id="SM00387">
    <property type="entry name" value="HATPase_c"/>
    <property type="match status" value="1"/>
</dbReference>
<evidence type="ECO:0000256" key="8">
    <source>
        <dbReference type="ARBA" id="ARBA00022741"/>
    </source>
</evidence>
<dbReference type="EC" id="2.7.13.3" evidence="3"/>
<keyword evidence="10" id="KW-0067">ATP-binding</keyword>
<dbReference type="Proteomes" id="UP000681526">
    <property type="component" value="Unassembled WGS sequence"/>
</dbReference>
<evidence type="ECO:0000313" key="18">
    <source>
        <dbReference type="Proteomes" id="UP000681526"/>
    </source>
</evidence>
<keyword evidence="7 14" id="KW-0812">Transmembrane</keyword>
<keyword evidence="4" id="KW-1003">Cell membrane</keyword>
<dbReference type="SUPFAM" id="SSF158472">
    <property type="entry name" value="HAMP domain-like"/>
    <property type="match status" value="1"/>
</dbReference>
<keyword evidence="5" id="KW-0597">Phosphoprotein</keyword>
<dbReference type="InterPro" id="IPR005467">
    <property type="entry name" value="His_kinase_dom"/>
</dbReference>
<keyword evidence="11 14" id="KW-1133">Transmembrane helix</keyword>
<comment type="subcellular location">
    <subcellularLocation>
        <location evidence="2">Cell membrane</location>
        <topology evidence="2">Multi-pass membrane protein</topology>
    </subcellularLocation>
</comment>
<protein>
    <recommendedName>
        <fullName evidence="3">histidine kinase</fullName>
        <ecNumber evidence="3">2.7.13.3</ecNumber>
    </recommendedName>
</protein>
<keyword evidence="13 14" id="KW-0472">Membrane</keyword>
<dbReference type="InterPro" id="IPR033479">
    <property type="entry name" value="dCache_1"/>
</dbReference>
<dbReference type="SUPFAM" id="SSF55874">
    <property type="entry name" value="ATPase domain of HSP90 chaperone/DNA topoisomerase II/histidine kinase"/>
    <property type="match status" value="1"/>
</dbReference>
<dbReference type="InterPro" id="IPR003594">
    <property type="entry name" value="HATPase_dom"/>
</dbReference>
<evidence type="ECO:0000256" key="3">
    <source>
        <dbReference type="ARBA" id="ARBA00012438"/>
    </source>
</evidence>
<dbReference type="Gene3D" id="3.30.565.10">
    <property type="entry name" value="Histidine kinase-like ATPase, C-terminal domain"/>
    <property type="match status" value="1"/>
</dbReference>
<feature type="domain" description="Histidine kinase" evidence="15">
    <location>
        <begin position="504"/>
        <end position="614"/>
    </location>
</feature>
<evidence type="ECO:0000256" key="10">
    <source>
        <dbReference type="ARBA" id="ARBA00022840"/>
    </source>
</evidence>
<reference evidence="17 18" key="1">
    <citation type="submission" date="2021-04" db="EMBL/GenBank/DDBJ databases">
        <authorList>
            <person name="Rakotoarivonina H."/>
        </authorList>
    </citation>
    <scope>NUCLEOTIDE SEQUENCE [LARGE SCALE GENOMIC DNA]</scope>
    <source>
        <strain evidence="17 18">XE</strain>
    </source>
</reference>
<keyword evidence="9 17" id="KW-0418">Kinase</keyword>
<dbReference type="InterPro" id="IPR050640">
    <property type="entry name" value="Bact_2-comp_sensor_kinase"/>
</dbReference>
<dbReference type="Pfam" id="PF02743">
    <property type="entry name" value="dCache_1"/>
    <property type="match status" value="1"/>
</dbReference>
<dbReference type="PROSITE" id="PS50885">
    <property type="entry name" value="HAMP"/>
    <property type="match status" value="1"/>
</dbReference>
<evidence type="ECO:0000256" key="9">
    <source>
        <dbReference type="ARBA" id="ARBA00022777"/>
    </source>
</evidence>
<dbReference type="InterPro" id="IPR003660">
    <property type="entry name" value="HAMP_dom"/>
</dbReference>
<dbReference type="Gene3D" id="3.30.450.20">
    <property type="entry name" value="PAS domain"/>
    <property type="match status" value="1"/>
</dbReference>
<dbReference type="CDD" id="cd06225">
    <property type="entry name" value="HAMP"/>
    <property type="match status" value="1"/>
</dbReference>
<dbReference type="Gene3D" id="6.10.340.10">
    <property type="match status" value="1"/>
</dbReference>
<evidence type="ECO:0000256" key="4">
    <source>
        <dbReference type="ARBA" id="ARBA00022475"/>
    </source>
</evidence>
<evidence type="ECO:0000256" key="14">
    <source>
        <dbReference type="SAM" id="Phobius"/>
    </source>
</evidence>
<evidence type="ECO:0000256" key="11">
    <source>
        <dbReference type="ARBA" id="ARBA00022989"/>
    </source>
</evidence>
<feature type="transmembrane region" description="Helical" evidence="14">
    <location>
        <begin position="321"/>
        <end position="345"/>
    </location>
</feature>
<dbReference type="RefSeq" id="WP_213487106.1">
    <property type="nucleotide sequence ID" value="NZ_CAJRAY010000106.1"/>
</dbReference>
<gene>
    <name evidence="17" type="primary">txxe 3764-yesM13</name>
    <name evidence="17" type="ORF">TXXE_19950</name>
</gene>
<evidence type="ECO:0000259" key="15">
    <source>
        <dbReference type="PROSITE" id="PS50109"/>
    </source>
</evidence>
<sequence length="616" mass="69810">MRKWNPATRFRDLPMERKLILVFLFLVILPIMALSLVSYDRYARTIEDNTTSYVAELARKLIVSLDDYISDMERITALPGAIEEIQDSLRAANEFYSRPDLEIGDSPYIIPSQKGTALEIQRRVEESIYFLNSVKEGATSIYLFDNFGNGYYRVQVGGVRSDIMTTYQQWLERARREGTNAALVSTQEYTSNHNRKRYVFTVVRQIYTPSLELLGLVAVDANISVIERYVSELDSVTGGETMILDENNNVIYDSGMRHLAQNRSNDPVVAQAVGSRGTFRHDAEDGQRIVIYDRSNKTGWKVIISVPVGVLMKDAVANRNFTLATALLTGFLALAASVVISFALTKPLRSLMQLMKHVQAGNLEVSFPVRRQDEIGMLGFHFNRMIGRIRELINDNYHMQLRRKEAELLALQSQINPHFLHNTLESIRMTAEVDDNPEVADMIQLLGRLLRYSVNTAGEIVRLEDELMHLETFMRIVEYRYPGRFRLEVAGCDPYREMKMVKLLLQPIIENAVLHGYDERKERMTIVLSCEAEGDRIIFRIRDDGAGLDADTLERLRGVIDTPPGEGGGSRGFGIGLRNVNERIRLFYGEGYGIDIASEPGAGTEVTVTLPSRLQT</sequence>
<dbReference type="Pfam" id="PF00672">
    <property type="entry name" value="HAMP"/>
    <property type="match status" value="1"/>
</dbReference>
<keyword evidence="12" id="KW-0902">Two-component regulatory system</keyword>
<dbReference type="Pfam" id="PF06580">
    <property type="entry name" value="His_kinase"/>
    <property type="match status" value="1"/>
</dbReference>
<keyword evidence="6 17" id="KW-0808">Transferase</keyword>
<name>A0ABM8V9J4_THEXY</name>
<dbReference type="InterPro" id="IPR036890">
    <property type="entry name" value="HATPase_C_sf"/>
</dbReference>
<evidence type="ECO:0000256" key="5">
    <source>
        <dbReference type="ARBA" id="ARBA00022553"/>
    </source>
</evidence>
<comment type="caution">
    <text evidence="17">The sequence shown here is derived from an EMBL/GenBank/DDBJ whole genome shotgun (WGS) entry which is preliminary data.</text>
</comment>
<evidence type="ECO:0000259" key="16">
    <source>
        <dbReference type="PROSITE" id="PS50885"/>
    </source>
</evidence>
<dbReference type="SMART" id="SM00304">
    <property type="entry name" value="HAMP"/>
    <property type="match status" value="1"/>
</dbReference>
<dbReference type="EMBL" id="CAJRAY010000106">
    <property type="protein sequence ID" value="CAG5093576.1"/>
    <property type="molecule type" value="Genomic_DNA"/>
</dbReference>
<dbReference type="PANTHER" id="PTHR34220">
    <property type="entry name" value="SENSOR HISTIDINE KINASE YPDA"/>
    <property type="match status" value="1"/>
</dbReference>
<dbReference type="PROSITE" id="PS50109">
    <property type="entry name" value="HIS_KIN"/>
    <property type="match status" value="1"/>
</dbReference>
<evidence type="ECO:0000256" key="12">
    <source>
        <dbReference type="ARBA" id="ARBA00023012"/>
    </source>
</evidence>
<dbReference type="CDD" id="cd18774">
    <property type="entry name" value="PDC2_HK_sensor"/>
    <property type="match status" value="1"/>
</dbReference>
<evidence type="ECO:0000256" key="7">
    <source>
        <dbReference type="ARBA" id="ARBA00022692"/>
    </source>
</evidence>
<feature type="domain" description="HAMP" evidence="16">
    <location>
        <begin position="342"/>
        <end position="394"/>
    </location>
</feature>
<organism evidence="17 18">
    <name type="scientific">Thermobacillus xylanilyticus</name>
    <dbReference type="NCBI Taxonomy" id="76633"/>
    <lineage>
        <taxon>Bacteria</taxon>
        <taxon>Bacillati</taxon>
        <taxon>Bacillota</taxon>
        <taxon>Bacilli</taxon>
        <taxon>Bacillales</taxon>
        <taxon>Paenibacillaceae</taxon>
        <taxon>Thermobacillus</taxon>
    </lineage>
</organism>
<keyword evidence="8" id="KW-0547">Nucleotide-binding</keyword>
<dbReference type="Pfam" id="PF02518">
    <property type="entry name" value="HATPase_c"/>
    <property type="match status" value="1"/>
</dbReference>
<dbReference type="InterPro" id="IPR010559">
    <property type="entry name" value="Sig_transdc_His_kin_internal"/>
</dbReference>
<proteinExistence type="predicted"/>
<comment type="catalytic activity">
    <reaction evidence="1">
        <text>ATP + protein L-histidine = ADP + protein N-phospho-L-histidine.</text>
        <dbReference type="EC" id="2.7.13.3"/>
    </reaction>
</comment>
<keyword evidence="18" id="KW-1185">Reference proteome</keyword>